<dbReference type="PROSITE" id="PS51372">
    <property type="entry name" value="PRD_2"/>
    <property type="match status" value="2"/>
</dbReference>
<keyword evidence="4" id="KW-0010">Activator</keyword>
<dbReference type="Gene3D" id="3.40.50.2300">
    <property type="match status" value="1"/>
</dbReference>
<dbReference type="InterPro" id="IPR007737">
    <property type="entry name" value="Mga_HTH"/>
</dbReference>
<feature type="domain" description="PTS EIIB type-2" evidence="7">
    <location>
        <begin position="413"/>
        <end position="504"/>
    </location>
</feature>
<dbReference type="AlphaFoldDB" id="A0AAW5B2U4"/>
<dbReference type="EMBL" id="JAIFZM010000001">
    <property type="protein sequence ID" value="MCG3417732.1"/>
    <property type="molecule type" value="Genomic_DNA"/>
</dbReference>
<evidence type="ECO:0000256" key="4">
    <source>
        <dbReference type="ARBA" id="ARBA00023159"/>
    </source>
</evidence>
<comment type="caution">
    <text evidence="9">The sequence shown here is derived from an EMBL/GenBank/DDBJ whole genome shotgun (WGS) entry which is preliminary data.</text>
</comment>
<dbReference type="GO" id="GO:0008982">
    <property type="term" value="F:protein-N(PI)-phosphohistidine-sugar phosphotransferase activity"/>
    <property type="evidence" value="ECO:0007669"/>
    <property type="project" value="InterPro"/>
</dbReference>
<dbReference type="InterPro" id="IPR016152">
    <property type="entry name" value="PTrfase/Anion_transptr"/>
</dbReference>
<keyword evidence="10" id="KW-1185">Reference proteome</keyword>
<dbReference type="GO" id="GO:0009401">
    <property type="term" value="P:phosphoenolpyruvate-dependent sugar phosphotransferase system"/>
    <property type="evidence" value="ECO:0007669"/>
    <property type="project" value="InterPro"/>
</dbReference>
<dbReference type="SUPFAM" id="SSF63520">
    <property type="entry name" value="PTS-regulatory domain, PRD"/>
    <property type="match status" value="2"/>
</dbReference>
<dbReference type="Pfam" id="PF00359">
    <property type="entry name" value="PTS_EIIA_2"/>
    <property type="match status" value="1"/>
</dbReference>
<dbReference type="InterPro" id="IPR002178">
    <property type="entry name" value="PTS_EIIA_type-2_dom"/>
</dbReference>
<dbReference type="PROSITE" id="PS51094">
    <property type="entry name" value="PTS_EIIA_TYPE_2"/>
    <property type="match status" value="1"/>
</dbReference>
<sequence>MMNSRMKVILKELMQSETYVTGKYLANINKVSTRTTRDDIRNLNIELADYGALVESIMSKGYKLVIKDEQLFRNFLTEMSEYLYMRDDVHPQTPKERVHFIMVRLLLEELYIKLEDLAEELFVSKSTVQNDLKDVKRILLAYDITLDSRPNHGLMIKGDEVKVRFCIAEIMFNRTQGDGFNYLDPLFSFLTKAELDTIQDIILTQIKAHSITLSDIAIQNLVVHIAIAYERIRSGNHVTLYRLDAQQIEEQTEYVVAHNIVDSIQKTFLITFPQEETAYIAIHLLGTKMLTFDAKGDRLEQVMEAEILETVTKMLERVESELSLGVKDDQELVMALCLHLKPAINRYKYGMNIRNPMLADIKRNYPLAFEAGILAGLVIEQHTETKINENEIGYLALHIGAAIERRKITSGPLRCLVVCASGLGTAQLIYYRLKNRFGESLDVVGTTEYYKLKKRSLEGIDFIISSIPIREEFPIPILEVNAVLSSNDMEKVDRFLAKEQNNTSRLFKRELMFLNMDFKSREETMTYISEQLMQRSLVEETFLSSIYKREEVAPTSYGNLVAIPHPITPQSSQTFLAVCTLQEPIEWKEKQVQFVCVLCVKKNSQEDLQFMYEALGEIVASRPLVEKLISAKNYDEFMNQLIREAEL</sequence>
<protein>
    <submittedName>
        <fullName evidence="9">BglG family transcription antiterminator</fullName>
    </submittedName>
</protein>
<evidence type="ECO:0000313" key="9">
    <source>
        <dbReference type="EMBL" id="MCG3417732.1"/>
    </source>
</evidence>
<evidence type="ECO:0000259" key="6">
    <source>
        <dbReference type="PROSITE" id="PS51094"/>
    </source>
</evidence>
<dbReference type="GO" id="GO:0006355">
    <property type="term" value="P:regulation of DNA-templated transcription"/>
    <property type="evidence" value="ECO:0007669"/>
    <property type="project" value="InterPro"/>
</dbReference>
<keyword evidence="5" id="KW-0804">Transcription</keyword>
<evidence type="ECO:0000259" key="8">
    <source>
        <dbReference type="PROSITE" id="PS51372"/>
    </source>
</evidence>
<keyword evidence="2" id="KW-0677">Repeat</keyword>
<evidence type="ECO:0000256" key="2">
    <source>
        <dbReference type="ARBA" id="ARBA00022737"/>
    </source>
</evidence>
<dbReference type="InterPro" id="IPR036634">
    <property type="entry name" value="PRD_sf"/>
</dbReference>
<dbReference type="CDD" id="cd00211">
    <property type="entry name" value="PTS_IIA_fru"/>
    <property type="match status" value="1"/>
</dbReference>
<dbReference type="Pfam" id="PF08279">
    <property type="entry name" value="HTH_11"/>
    <property type="match status" value="1"/>
</dbReference>
<dbReference type="PROSITE" id="PS51099">
    <property type="entry name" value="PTS_EIIB_TYPE_2"/>
    <property type="match status" value="1"/>
</dbReference>
<dbReference type="SUPFAM" id="SSF52794">
    <property type="entry name" value="PTS system IIB component-like"/>
    <property type="match status" value="1"/>
</dbReference>
<dbReference type="PANTHER" id="PTHR30185">
    <property type="entry name" value="CRYPTIC BETA-GLUCOSIDE BGL OPERON ANTITERMINATOR"/>
    <property type="match status" value="1"/>
</dbReference>
<feature type="domain" description="PRD" evidence="8">
    <location>
        <begin position="302"/>
        <end position="409"/>
    </location>
</feature>
<evidence type="ECO:0000256" key="1">
    <source>
        <dbReference type="ARBA" id="ARBA00022679"/>
    </source>
</evidence>
<dbReference type="InterPro" id="IPR036388">
    <property type="entry name" value="WH-like_DNA-bd_sf"/>
</dbReference>
<feature type="domain" description="PRD" evidence="8">
    <location>
        <begin position="189"/>
        <end position="294"/>
    </location>
</feature>
<accession>A0AAW5B2U4</accession>
<evidence type="ECO:0000256" key="3">
    <source>
        <dbReference type="ARBA" id="ARBA00023015"/>
    </source>
</evidence>
<dbReference type="PANTHER" id="PTHR30185:SF13">
    <property type="entry name" value="LICABCH OPERON REGULATOR-RELATED"/>
    <property type="match status" value="1"/>
</dbReference>
<dbReference type="Gene3D" id="3.40.930.10">
    <property type="entry name" value="Mannitol-specific EII, Chain A"/>
    <property type="match status" value="1"/>
</dbReference>
<proteinExistence type="predicted"/>
<dbReference type="InterPro" id="IPR011608">
    <property type="entry name" value="PRD"/>
</dbReference>
<dbReference type="Proteomes" id="UP001199631">
    <property type="component" value="Unassembled WGS sequence"/>
</dbReference>
<keyword evidence="1" id="KW-0808">Transferase</keyword>
<organism evidence="9 10">
    <name type="scientific">Oceanobacillus jordanicus</name>
    <dbReference type="NCBI Taxonomy" id="2867266"/>
    <lineage>
        <taxon>Bacteria</taxon>
        <taxon>Bacillati</taxon>
        <taxon>Bacillota</taxon>
        <taxon>Bacilli</taxon>
        <taxon>Bacillales</taxon>
        <taxon>Bacillaceae</taxon>
        <taxon>Oceanobacillus</taxon>
    </lineage>
</organism>
<gene>
    <name evidence="9" type="ORF">K3T81_01100</name>
</gene>
<dbReference type="InterPro" id="IPR036095">
    <property type="entry name" value="PTS_EIIB-like_sf"/>
</dbReference>
<dbReference type="InterPro" id="IPR050661">
    <property type="entry name" value="BglG_antiterminators"/>
</dbReference>
<dbReference type="InterPro" id="IPR013011">
    <property type="entry name" value="PTS_EIIB_2"/>
</dbReference>
<name>A0AAW5B2U4_9BACI</name>
<dbReference type="Gene3D" id="1.10.10.10">
    <property type="entry name" value="Winged helix-like DNA-binding domain superfamily/Winged helix DNA-binding domain"/>
    <property type="match status" value="2"/>
</dbReference>
<keyword evidence="3" id="KW-0805">Transcription regulation</keyword>
<dbReference type="Pfam" id="PF05043">
    <property type="entry name" value="Mga"/>
    <property type="match status" value="1"/>
</dbReference>
<dbReference type="InterPro" id="IPR013196">
    <property type="entry name" value="HTH_11"/>
</dbReference>
<evidence type="ECO:0000259" key="7">
    <source>
        <dbReference type="PROSITE" id="PS51099"/>
    </source>
</evidence>
<reference evidence="9 10" key="1">
    <citation type="journal article" date="2022" name="Evol. Bioinform. Online">
        <title>Draft Genome Sequence of Oceanobacillus jordanicus Strain GSFE11, a Halotolerant Plant Growth-Promoting Bacterial Endophyte Isolated From the Jordan Valley.</title>
        <authorList>
            <person name="Alhindi T."/>
            <person name="Albdaiwi R."/>
        </authorList>
    </citation>
    <scope>NUCLEOTIDE SEQUENCE [LARGE SCALE GENOMIC DNA]</scope>
    <source>
        <strain evidence="9 10">GSFE11</strain>
    </source>
</reference>
<dbReference type="SUPFAM" id="SSF55804">
    <property type="entry name" value="Phoshotransferase/anion transport protein"/>
    <property type="match status" value="1"/>
</dbReference>
<dbReference type="Gene3D" id="1.10.1790.10">
    <property type="entry name" value="PRD domain"/>
    <property type="match status" value="2"/>
</dbReference>
<feature type="domain" description="PTS EIIA type-2" evidence="6">
    <location>
        <begin position="505"/>
        <end position="645"/>
    </location>
</feature>
<dbReference type="Pfam" id="PF00874">
    <property type="entry name" value="PRD"/>
    <property type="match status" value="2"/>
</dbReference>
<dbReference type="CDD" id="cd05568">
    <property type="entry name" value="PTS_IIB_bgl_like"/>
    <property type="match status" value="1"/>
</dbReference>
<evidence type="ECO:0000313" key="10">
    <source>
        <dbReference type="Proteomes" id="UP001199631"/>
    </source>
</evidence>
<evidence type="ECO:0000256" key="5">
    <source>
        <dbReference type="ARBA" id="ARBA00023163"/>
    </source>
</evidence>